<evidence type="ECO:0000313" key="2">
    <source>
        <dbReference type="Proteomes" id="UP000202743"/>
    </source>
</evidence>
<dbReference type="Proteomes" id="UP000202743">
    <property type="component" value="Segment"/>
</dbReference>
<organism evidence="1 2">
    <name type="scientific">Gordonia phage GMA7</name>
    <dbReference type="NCBI Taxonomy" id="1647286"/>
    <lineage>
        <taxon>Viruses</taxon>
        <taxon>Duplodnaviria</taxon>
        <taxon>Heunggongvirae</taxon>
        <taxon>Uroviricota</taxon>
        <taxon>Caudoviricetes</taxon>
        <taxon>Getseptimavirus</taxon>
        <taxon>Getseptimavirus GMA7</taxon>
    </lineage>
</organism>
<dbReference type="RefSeq" id="YP_009189196.1">
    <property type="nucleotide sequence ID" value="NC_028673.1"/>
</dbReference>
<evidence type="ECO:0000313" key="1">
    <source>
        <dbReference type="EMBL" id="AKJ72496.1"/>
    </source>
</evidence>
<dbReference type="OrthoDB" id="23514at10239"/>
<proteinExistence type="predicted"/>
<name>A0A0K0N769_9CAUD</name>
<dbReference type="KEGG" id="vg:26517419"/>
<keyword evidence="2" id="KW-1185">Reference proteome</keyword>
<accession>A0A0K0N769</accession>
<dbReference type="EMBL" id="KR063278">
    <property type="protein sequence ID" value="AKJ72496.1"/>
    <property type="molecule type" value="Genomic_DNA"/>
</dbReference>
<gene>
    <name evidence="1" type="ORF">GMA7_59</name>
</gene>
<reference evidence="1 2" key="1">
    <citation type="journal article" date="2015" name="PLoS ONE">
        <title>Lysis to Kill: Evaluation of the Lytic Abilities, and Genomics of Nine Bacteriophages Infective for Gordonia spp. and Their Potential Use in Activated Sludge Foam Biocontrol.</title>
        <authorList>
            <person name="Dyson Z.A."/>
            <person name="Tucci J."/>
            <person name="Seviour R.J."/>
            <person name="Petrovski S."/>
        </authorList>
    </citation>
    <scope>NUCLEOTIDE SEQUENCE [LARGE SCALE GENOMIC DNA]</scope>
</reference>
<dbReference type="GeneID" id="26517419"/>
<sequence>MKEPMYVCTVCGKDKARDELTSKKVLFAGIGNQTTVFRSRTVDWLCEECLGADESYNYPKDMPRSERMRIARTRRTKQTGS</sequence>
<protein>
    <submittedName>
        <fullName evidence="1">Uncharacterized protein</fullName>
    </submittedName>
</protein>